<accession>A0A2Z5FZU2</accession>
<proteinExistence type="predicted"/>
<evidence type="ECO:0000313" key="1">
    <source>
        <dbReference type="EMBL" id="AXC12044.1"/>
    </source>
</evidence>
<dbReference type="KEGG" id="abas:ACPOL_2731"/>
<gene>
    <name evidence="1" type="ORF">ACPOL_2731</name>
</gene>
<evidence type="ECO:0000313" key="2">
    <source>
        <dbReference type="Proteomes" id="UP000253606"/>
    </source>
</evidence>
<sequence>MQGLSAAAGYHLPFADHVHEFDAGERMRTQRTMLFRYLTWRTTICFSRPAV</sequence>
<dbReference type="AlphaFoldDB" id="A0A2Z5FZU2"/>
<protein>
    <submittedName>
        <fullName evidence="1">Uncharacterized protein</fullName>
    </submittedName>
</protein>
<reference evidence="1 2" key="1">
    <citation type="journal article" date="2018" name="Front. Microbiol.">
        <title>Hydrolytic Capabilities as a Key to Environmental Success: Chitinolytic and Cellulolytic Acidobacteria From Acidic Sub-arctic Soils and Boreal Peatlands.</title>
        <authorList>
            <person name="Belova S.E."/>
            <person name="Ravin N.V."/>
            <person name="Pankratov T.A."/>
            <person name="Rakitin A.L."/>
            <person name="Ivanova A.A."/>
            <person name="Beletsky A.V."/>
            <person name="Mardanov A.V."/>
            <person name="Sinninghe Damste J.S."/>
            <person name="Dedysh S.N."/>
        </authorList>
    </citation>
    <scope>NUCLEOTIDE SEQUENCE [LARGE SCALE GENOMIC DNA]</scope>
    <source>
        <strain evidence="1 2">SBC82</strain>
    </source>
</reference>
<dbReference type="EMBL" id="CP030840">
    <property type="protein sequence ID" value="AXC12044.1"/>
    <property type="molecule type" value="Genomic_DNA"/>
</dbReference>
<name>A0A2Z5FZU2_9BACT</name>
<keyword evidence="2" id="KW-1185">Reference proteome</keyword>
<dbReference type="Proteomes" id="UP000253606">
    <property type="component" value="Chromosome"/>
</dbReference>
<organism evidence="1 2">
    <name type="scientific">Acidisarcina polymorpha</name>
    <dbReference type="NCBI Taxonomy" id="2211140"/>
    <lineage>
        <taxon>Bacteria</taxon>
        <taxon>Pseudomonadati</taxon>
        <taxon>Acidobacteriota</taxon>
        <taxon>Terriglobia</taxon>
        <taxon>Terriglobales</taxon>
        <taxon>Acidobacteriaceae</taxon>
        <taxon>Acidisarcina</taxon>
    </lineage>
</organism>